<dbReference type="InterPro" id="IPR037165">
    <property type="entry name" value="AldOxase/xan_DH_Mopterin-bd_sf"/>
</dbReference>
<sequence length="715" mass="76493">MTPIGKGIPRVESKAKVTGASLYTFDLQPAEIGATKPILHGAVILSSIARGHISAMDTSAAEQAPGVCLVLTHHNMLPQAEWGPLNANVRFARAQPVFRDNRVRYFGEPVAFVVAESFECARSAAMSIRVQYEEEQARIVLDSEHGIDPAPLHGGQSSDSLVGDFDAAFTAAEHHIDVQYETPYQNHAAIELQASIAIWDGDHLTVHTPAQITSATRTGLARTLNLPEDRVRVVARLIGGGFGGKLPYFADAVLCAVASRQLQQPVKFSFTRQQMFTATTHRSAVSHRVRLGVTAGGRITAISHDAISQTASFDNYVDGSTAGAKGLYGARAIRTTQRIVRLDLPRSDSMRSPGDANGSMALECAIDEAAHACGQDPVAFRILNDTPVNPTTGKPYSSRHLVASLKEGSRRFGWMQRRRRREKNWLIGQGVASAMRDNLVRPSAAQVTLTPAGQLVVRLDMTDPGTGTITILTQIASETVGLPMEKVTIMLGDTDFPKTSGSGGSFGAESAGSAVYEACVALRHRLDEMAKGRDGSPETILRLVREAGGMTAEGKITPGDETKHYSEASFGAQFAEVAVNVHTGETRVKRMLGVFACGRIINERTARSQALGGMIWGLSSALIEANTVDHRGQMAMRDLANYHVPVLADIQNIEAVLLPETEPVANPLGMKGIGEVGINGAAAAIANAVFDATGARIRQFPITLDRILPALPPLA</sequence>
<feature type="domain" description="Aldehyde oxidase/xanthine dehydrogenase a/b hammerhead" evidence="1">
    <location>
        <begin position="18"/>
        <end position="136"/>
    </location>
</feature>
<reference evidence="2 3" key="1">
    <citation type="submission" date="2011-10" db="EMBL/GenBank/DDBJ databases">
        <title>Genome sequence of Gluconobacter morbifer G707, isolated from Drosophila gut.</title>
        <authorList>
            <person name="Lee W.-J."/>
            <person name="Kim E.-K."/>
        </authorList>
    </citation>
    <scope>NUCLEOTIDE SEQUENCE [LARGE SCALE GENOMIC DNA]</scope>
    <source>
        <strain evidence="2 3">G707</strain>
    </source>
</reference>
<protein>
    <recommendedName>
        <fullName evidence="1">Aldehyde oxidase/xanthine dehydrogenase a/b hammerhead domain-containing protein</fullName>
    </recommendedName>
</protein>
<dbReference type="InterPro" id="IPR008274">
    <property type="entry name" value="AldOxase/xan_DH_MoCoBD1"/>
</dbReference>
<dbReference type="PATRIC" id="fig|1088869.3.peg.869"/>
<dbReference type="InterPro" id="IPR036856">
    <property type="entry name" value="Ald_Oxase/Xan_DH_a/b_sf"/>
</dbReference>
<dbReference type="OrthoDB" id="8428274at2"/>
<dbReference type="EMBL" id="AGQV01000001">
    <property type="protein sequence ID" value="EHH69556.1"/>
    <property type="molecule type" value="Genomic_DNA"/>
</dbReference>
<dbReference type="PANTHER" id="PTHR11908">
    <property type="entry name" value="XANTHINE DEHYDROGENASE"/>
    <property type="match status" value="1"/>
</dbReference>
<dbReference type="Gene3D" id="3.90.1170.50">
    <property type="entry name" value="Aldehyde oxidase/xanthine dehydrogenase, a/b hammerhead"/>
    <property type="match status" value="1"/>
</dbReference>
<dbReference type="SUPFAM" id="SSF56003">
    <property type="entry name" value="Molybdenum cofactor-binding domain"/>
    <property type="match status" value="1"/>
</dbReference>
<dbReference type="eggNOG" id="COG1529">
    <property type="taxonomic scope" value="Bacteria"/>
</dbReference>
<organism evidence="2 3">
    <name type="scientific">Gluconobacter morbifer G707</name>
    <dbReference type="NCBI Taxonomy" id="1088869"/>
    <lineage>
        <taxon>Bacteria</taxon>
        <taxon>Pseudomonadati</taxon>
        <taxon>Pseudomonadota</taxon>
        <taxon>Alphaproteobacteria</taxon>
        <taxon>Acetobacterales</taxon>
        <taxon>Acetobacteraceae</taxon>
        <taxon>Gluconobacter</taxon>
    </lineage>
</organism>
<dbReference type="InterPro" id="IPR016208">
    <property type="entry name" value="Ald_Oxase/xanthine_DH-like"/>
</dbReference>
<proteinExistence type="predicted"/>
<evidence type="ECO:0000313" key="3">
    <source>
        <dbReference type="Proteomes" id="UP000004949"/>
    </source>
</evidence>
<dbReference type="Pfam" id="PF20256">
    <property type="entry name" value="MoCoBD_2"/>
    <property type="match status" value="1"/>
</dbReference>
<dbReference type="RefSeq" id="WP_008851013.1">
    <property type="nucleotide sequence ID" value="NZ_AGQV01000001.1"/>
</dbReference>
<dbReference type="PANTHER" id="PTHR11908:SF123">
    <property type="entry name" value="ALDEHYDE OXIDOREDUCTASE MOLYBDENUM-BINDING SUBUNIT PAOC"/>
    <property type="match status" value="1"/>
</dbReference>
<dbReference type="SMART" id="SM01008">
    <property type="entry name" value="Ald_Xan_dh_C"/>
    <property type="match status" value="1"/>
</dbReference>
<name>G6XH98_9PROT</name>
<accession>G6XH98</accession>
<comment type="caution">
    <text evidence="2">The sequence shown here is derived from an EMBL/GenBank/DDBJ whole genome shotgun (WGS) entry which is preliminary data.</text>
</comment>
<dbReference type="InterPro" id="IPR046867">
    <property type="entry name" value="AldOxase/xan_DH_MoCoBD2"/>
</dbReference>
<evidence type="ECO:0000259" key="1">
    <source>
        <dbReference type="SMART" id="SM01008"/>
    </source>
</evidence>
<evidence type="ECO:0000313" key="2">
    <source>
        <dbReference type="EMBL" id="EHH69556.1"/>
    </source>
</evidence>
<dbReference type="Pfam" id="PF01315">
    <property type="entry name" value="Ald_Xan_dh_C"/>
    <property type="match status" value="1"/>
</dbReference>
<dbReference type="GO" id="GO:0005506">
    <property type="term" value="F:iron ion binding"/>
    <property type="evidence" value="ECO:0007669"/>
    <property type="project" value="InterPro"/>
</dbReference>
<dbReference type="GO" id="GO:0016491">
    <property type="term" value="F:oxidoreductase activity"/>
    <property type="evidence" value="ECO:0007669"/>
    <property type="project" value="InterPro"/>
</dbReference>
<dbReference type="Pfam" id="PF02738">
    <property type="entry name" value="MoCoBD_1"/>
    <property type="match status" value="1"/>
</dbReference>
<keyword evidence="3" id="KW-1185">Reference proteome</keyword>
<dbReference type="STRING" id="1088869.GMO_08640"/>
<dbReference type="AlphaFoldDB" id="G6XH98"/>
<dbReference type="Proteomes" id="UP000004949">
    <property type="component" value="Unassembled WGS sequence"/>
</dbReference>
<gene>
    <name evidence="2" type="ORF">GMO_08640</name>
</gene>
<dbReference type="InterPro" id="IPR000674">
    <property type="entry name" value="Ald_Oxase/Xan_DH_a/b"/>
</dbReference>
<dbReference type="SUPFAM" id="SSF54665">
    <property type="entry name" value="CO dehydrogenase molybdoprotein N-domain-like"/>
    <property type="match status" value="1"/>
</dbReference>
<dbReference type="Gene3D" id="3.30.365.10">
    <property type="entry name" value="Aldehyde oxidase/xanthine dehydrogenase, molybdopterin binding domain"/>
    <property type="match status" value="4"/>
</dbReference>